<organism evidence="2 3">
    <name type="scientific">Reticulomyxa filosa</name>
    <dbReference type="NCBI Taxonomy" id="46433"/>
    <lineage>
        <taxon>Eukaryota</taxon>
        <taxon>Sar</taxon>
        <taxon>Rhizaria</taxon>
        <taxon>Retaria</taxon>
        <taxon>Foraminifera</taxon>
        <taxon>Monothalamids</taxon>
        <taxon>Reticulomyxidae</taxon>
        <taxon>Reticulomyxa</taxon>
    </lineage>
</organism>
<feature type="compositionally biased region" description="Basic and acidic residues" evidence="1">
    <location>
        <begin position="363"/>
        <end position="372"/>
    </location>
</feature>
<gene>
    <name evidence="2" type="ORF">RFI_04454</name>
</gene>
<evidence type="ECO:0000313" key="3">
    <source>
        <dbReference type="Proteomes" id="UP000023152"/>
    </source>
</evidence>
<feature type="compositionally biased region" description="Basic and acidic residues" evidence="1">
    <location>
        <begin position="383"/>
        <end position="399"/>
    </location>
</feature>
<accession>X6P3F9</accession>
<proteinExistence type="predicted"/>
<feature type="non-terminal residue" evidence="2">
    <location>
        <position position="1"/>
    </location>
</feature>
<sequence>NNNNNNNNSEDNINNDMNGTMTKSLSLQRLLHHQHGRGAMTAMSANANMKEKEKIKCPFHKCGCMYVASAVDVETHVQADIIRHSEMQLSWTEVMISTPAYIYVTGFHVIGDNQKDFKTELVGLNGVYRREPCIIYQHTVYRKRHKDDYFIRWHPNFKWVFVKAQPNKNSPSKPLDTGTFSSSVLLSTTLPSSSLQNTNSFESEFTILAGCNLAVLAKQFWGGTRQSQTHTNKQTMSYMLNYFLCSRIIICSSNHFNKNMQKVWRYTDDVNNEKNIIHDKVSLQGFDDFYLFRKLNLLEAPNLLKVSGRKGINTQMNGVYQKQSSLHCGRAWYRKQDNELSKDDSTHDEPQQKVNSSHLSKGSFHDDTETTKHTIGTANEYGYEQKDFNKDDDNTEQEKETDLKINIDSNDDHQKVQKNEWVIRYHSESEQWLFDKRGLRNDDVANVLGKGDVMNPLQIEHWEVHDGSKFVWDNLIVLQPLLQNWESCLKE</sequence>
<dbReference type="Proteomes" id="UP000023152">
    <property type="component" value="Unassembled WGS sequence"/>
</dbReference>
<protein>
    <submittedName>
        <fullName evidence="2">Uncharacterized protein</fullName>
    </submittedName>
</protein>
<feature type="region of interest" description="Disordered" evidence="1">
    <location>
        <begin position="339"/>
        <end position="399"/>
    </location>
</feature>
<keyword evidence="3" id="KW-1185">Reference proteome</keyword>
<evidence type="ECO:0000313" key="2">
    <source>
        <dbReference type="EMBL" id="ETO32663.1"/>
    </source>
</evidence>
<feature type="compositionally biased region" description="Basic and acidic residues" evidence="1">
    <location>
        <begin position="339"/>
        <end position="351"/>
    </location>
</feature>
<dbReference type="EMBL" id="ASPP01004023">
    <property type="protein sequence ID" value="ETO32663.1"/>
    <property type="molecule type" value="Genomic_DNA"/>
</dbReference>
<comment type="caution">
    <text evidence="2">The sequence shown here is derived from an EMBL/GenBank/DDBJ whole genome shotgun (WGS) entry which is preliminary data.</text>
</comment>
<evidence type="ECO:0000256" key="1">
    <source>
        <dbReference type="SAM" id="MobiDB-lite"/>
    </source>
</evidence>
<name>X6P3F9_RETFI</name>
<dbReference type="AlphaFoldDB" id="X6P3F9"/>
<reference evidence="2 3" key="1">
    <citation type="journal article" date="2013" name="Curr. Biol.">
        <title>The Genome of the Foraminiferan Reticulomyxa filosa.</title>
        <authorList>
            <person name="Glockner G."/>
            <person name="Hulsmann N."/>
            <person name="Schleicher M."/>
            <person name="Noegel A.A."/>
            <person name="Eichinger L."/>
            <person name="Gallinger C."/>
            <person name="Pawlowski J."/>
            <person name="Sierra R."/>
            <person name="Euteneuer U."/>
            <person name="Pillet L."/>
            <person name="Moustafa A."/>
            <person name="Platzer M."/>
            <person name="Groth M."/>
            <person name="Szafranski K."/>
            <person name="Schliwa M."/>
        </authorList>
    </citation>
    <scope>NUCLEOTIDE SEQUENCE [LARGE SCALE GENOMIC DNA]</scope>
</reference>